<dbReference type="Proteomes" id="UP000187203">
    <property type="component" value="Unassembled WGS sequence"/>
</dbReference>
<sequence length="42" mass="5037">MVLTKTRKLVYHGDLAIAVKFVQVYVYDYVQTYFSSWFKTRA</sequence>
<protein>
    <submittedName>
        <fullName evidence="1">Uncharacterized protein</fullName>
    </submittedName>
</protein>
<comment type="caution">
    <text evidence="1">The sequence shown here is derived from an EMBL/GenBank/DDBJ whole genome shotgun (WGS) entry which is preliminary data.</text>
</comment>
<evidence type="ECO:0000313" key="2">
    <source>
        <dbReference type="Proteomes" id="UP000187203"/>
    </source>
</evidence>
<accession>A0A1R3JLD0</accession>
<dbReference type="AlphaFoldDB" id="A0A1R3JLD0"/>
<proteinExistence type="predicted"/>
<gene>
    <name evidence="1" type="ORF">COLO4_15760</name>
</gene>
<organism evidence="1 2">
    <name type="scientific">Corchorus olitorius</name>
    <dbReference type="NCBI Taxonomy" id="93759"/>
    <lineage>
        <taxon>Eukaryota</taxon>
        <taxon>Viridiplantae</taxon>
        <taxon>Streptophyta</taxon>
        <taxon>Embryophyta</taxon>
        <taxon>Tracheophyta</taxon>
        <taxon>Spermatophyta</taxon>
        <taxon>Magnoliopsida</taxon>
        <taxon>eudicotyledons</taxon>
        <taxon>Gunneridae</taxon>
        <taxon>Pentapetalae</taxon>
        <taxon>rosids</taxon>
        <taxon>malvids</taxon>
        <taxon>Malvales</taxon>
        <taxon>Malvaceae</taxon>
        <taxon>Grewioideae</taxon>
        <taxon>Apeibeae</taxon>
        <taxon>Corchorus</taxon>
    </lineage>
</organism>
<reference evidence="2" key="1">
    <citation type="submission" date="2013-09" db="EMBL/GenBank/DDBJ databases">
        <title>Corchorus olitorius genome sequencing.</title>
        <authorList>
            <person name="Alam M."/>
            <person name="Haque M.S."/>
            <person name="Islam M.S."/>
            <person name="Emdad E.M."/>
            <person name="Islam M.M."/>
            <person name="Ahmed B."/>
            <person name="Halim A."/>
            <person name="Hossen Q.M.M."/>
            <person name="Hossain M.Z."/>
            <person name="Ahmed R."/>
            <person name="Khan M.M."/>
            <person name="Islam R."/>
            <person name="Rashid M.M."/>
            <person name="Khan S.A."/>
            <person name="Rahman M.S."/>
            <person name="Alam M."/>
            <person name="Yahiya A.S."/>
            <person name="Khan M.S."/>
            <person name="Azam M.S."/>
            <person name="Haque T."/>
            <person name="Lashkar M.Z.H."/>
            <person name="Akhand A.I."/>
            <person name="Morshed G."/>
            <person name="Roy S."/>
            <person name="Uddin K.S."/>
            <person name="Rabeya T."/>
            <person name="Hossain A.S."/>
            <person name="Chowdhury A."/>
            <person name="Snigdha A.R."/>
            <person name="Mortoza M.S."/>
            <person name="Matin S.A."/>
            <person name="Hoque S.M.E."/>
            <person name="Islam M.K."/>
            <person name="Roy D.K."/>
            <person name="Haider R."/>
            <person name="Moosa M.M."/>
            <person name="Elias S.M."/>
            <person name="Hasan A.M."/>
            <person name="Jahan S."/>
            <person name="Shafiuddin M."/>
            <person name="Mahmood N."/>
            <person name="Shommy N.S."/>
        </authorList>
    </citation>
    <scope>NUCLEOTIDE SEQUENCE [LARGE SCALE GENOMIC DNA]</scope>
    <source>
        <strain evidence="2">cv. O-4</strain>
    </source>
</reference>
<keyword evidence="2" id="KW-1185">Reference proteome</keyword>
<evidence type="ECO:0000313" key="1">
    <source>
        <dbReference type="EMBL" id="OMO95613.1"/>
    </source>
</evidence>
<dbReference type="EMBL" id="AWUE01015816">
    <property type="protein sequence ID" value="OMO95613.1"/>
    <property type="molecule type" value="Genomic_DNA"/>
</dbReference>
<name>A0A1R3JLD0_9ROSI</name>